<name>A0A922KDU2_CARIL</name>
<organism evidence="2 3">
    <name type="scientific">Carya illinoinensis</name>
    <name type="common">Pecan</name>
    <dbReference type="NCBI Taxonomy" id="32201"/>
    <lineage>
        <taxon>Eukaryota</taxon>
        <taxon>Viridiplantae</taxon>
        <taxon>Streptophyta</taxon>
        <taxon>Embryophyta</taxon>
        <taxon>Tracheophyta</taxon>
        <taxon>Spermatophyta</taxon>
        <taxon>Magnoliopsida</taxon>
        <taxon>eudicotyledons</taxon>
        <taxon>Gunneridae</taxon>
        <taxon>Pentapetalae</taxon>
        <taxon>rosids</taxon>
        <taxon>fabids</taxon>
        <taxon>Fagales</taxon>
        <taxon>Juglandaceae</taxon>
        <taxon>Carya</taxon>
    </lineage>
</organism>
<comment type="caution">
    <text evidence="2">The sequence shown here is derived from an EMBL/GenBank/DDBJ whole genome shotgun (WGS) entry which is preliminary data.</text>
</comment>
<dbReference type="AlphaFoldDB" id="A0A922KDU2"/>
<dbReference type="Proteomes" id="UP000811246">
    <property type="component" value="Chromosome 1"/>
</dbReference>
<dbReference type="EMBL" id="CM031825">
    <property type="protein sequence ID" value="KAG6733072.1"/>
    <property type="molecule type" value="Genomic_DNA"/>
</dbReference>
<evidence type="ECO:0000256" key="1">
    <source>
        <dbReference type="SAM" id="MobiDB-lite"/>
    </source>
</evidence>
<reference evidence="2" key="1">
    <citation type="submission" date="2021-01" db="EMBL/GenBank/DDBJ databases">
        <authorList>
            <person name="Lovell J.T."/>
            <person name="Bentley N."/>
            <person name="Bhattarai G."/>
            <person name="Jenkins J.W."/>
            <person name="Sreedasyam A."/>
            <person name="Alarcon Y."/>
            <person name="Bock C."/>
            <person name="Boston L."/>
            <person name="Carlson J."/>
            <person name="Cervantes K."/>
            <person name="Clermont K."/>
            <person name="Krom N."/>
            <person name="Kubenka K."/>
            <person name="Mamidi S."/>
            <person name="Mattison C."/>
            <person name="Monteros M."/>
            <person name="Pisani C."/>
            <person name="Plott C."/>
            <person name="Rajasekar S."/>
            <person name="Rhein H.S."/>
            <person name="Rohla C."/>
            <person name="Song M."/>
            <person name="Hilaire R.S."/>
            <person name="Shu S."/>
            <person name="Wells L."/>
            <person name="Wang X."/>
            <person name="Webber J."/>
            <person name="Heerema R.J."/>
            <person name="Klein P."/>
            <person name="Conner P."/>
            <person name="Grauke L."/>
            <person name="Grimwood J."/>
            <person name="Schmutz J."/>
            <person name="Randall J.J."/>
        </authorList>
    </citation>
    <scope>NUCLEOTIDE SEQUENCE</scope>
    <source>
        <tissue evidence="2">Leaf</tissue>
    </source>
</reference>
<gene>
    <name evidence="2" type="ORF">I3842_01G208600</name>
</gene>
<proteinExistence type="predicted"/>
<evidence type="ECO:0000313" key="2">
    <source>
        <dbReference type="EMBL" id="KAG6733072.1"/>
    </source>
</evidence>
<evidence type="ECO:0000313" key="3">
    <source>
        <dbReference type="Proteomes" id="UP000811246"/>
    </source>
</evidence>
<sequence length="220" mass="24916">MVLTSNLAFFSRGKFMVLDEGLPHAIYGIVDFRPKNLANCAPFWAPLANVAGKIIKKKKKHRTRGKRNQNVLQPFSSLRPPYPWISSTSFIFSRQLLFQFLYFHLTLNQKSPPLINRAHHRAPNPCPKATMNRKITTLSSHISLANHPITAVTTISNPCEPRIKHPKVSCFRNPQNRQPLLTHSHHEQLLAPPSSASSPTKHRHKVALANPFLLPLNRSP</sequence>
<accession>A0A922KDU2</accession>
<protein>
    <submittedName>
        <fullName evidence="2">Uncharacterized protein</fullName>
    </submittedName>
</protein>
<feature type="region of interest" description="Disordered" evidence="1">
    <location>
        <begin position="187"/>
        <end position="220"/>
    </location>
</feature>